<comment type="subcellular location">
    <subcellularLocation>
        <location evidence="2">Nucleus</location>
    </subcellularLocation>
</comment>
<evidence type="ECO:0000256" key="14">
    <source>
        <dbReference type="ARBA" id="ARBA00023172"/>
    </source>
</evidence>
<accession>A0A8J5K3P5</accession>
<dbReference type="EC" id="6.5.1.1" evidence="19"/>
<keyword evidence="26" id="KW-1185">Reference proteome</keyword>
<dbReference type="PROSITE" id="PS50172">
    <property type="entry name" value="BRCT"/>
    <property type="match status" value="1"/>
</dbReference>
<keyword evidence="10" id="KW-0863">Zinc-finger</keyword>
<sequence length="866" mass="98981">MLKVAATVSRRSEKAVKQFIHSVTLTRRAFEPVCGTALHIFTGRNIFVLNRQYLSSDSSLTSCHRVRELVSSPPFLKYSQEVDIMSSFPFCAEYDKRGAAKCKKCKDKCEKGALRIGKIVPNPFSESAGEMKQWHHVDCIFEIFKRARATTKKIEDPVEDIEGWENLEDDDQKKIRALVDDPGMDRTHKDNAFREFRRICANIAEESSYLGKTEILSNFLKNGTSKTGFQGDLRLWVKLLLPGVVKRVYNLQSKQLIKLFSQIFNTNLEEMMEDLEQGDVAETVSTFFERSAMLPPAKKSILSIQEVDEMLQDLTGKTREEEQSLHLKKITQKCTSNDLKMVVRLIKGDLRINAGAKHILEAIHPDAYEAFQTTRNIDNVIDQILEAGSSGAEACKSVDYAFKKCPSGAMFAEIKYDGERVQVHKKGNKFMYFSRSLKPVMPHKVSHFKNFIPEAFPESKDLILDAEVLMINTKTGIPLPFGTLGKAEFQDANVCLFVFDCIHYNGEDLMNKALSERRKVLEENMTPIQNRILFSEMKLIRKKEDLRDMINRALREGLEGLVLKDINGIYEPGKRHWLKIKKDYLNDGAMADSADLVVLGAWYGTGKKGGMMSVFLMGCFDPRINKWCTVTKVHTGFDDTALERLQNDLNMVKISQDASRVPSWLKCNKPMTPDFVAADPKKSPVWEVTGAEFTRHQIHTADGISIRFPRVTKERGDKTWEEATDLKELQRTGRELFKHEKVKKEEKMEEENKTDSRKRIMKPEEKKHEEEEEPVRKKKCKYGAECHNDNVAHRYLYDHPAPPSSKPPTINPLPDIFTGVQVTLPDSLDEVDVLRRYIIAYGGEVLPKFRSHEATHLIIDQVSWPP</sequence>
<evidence type="ECO:0000256" key="12">
    <source>
        <dbReference type="ARBA" id="ARBA00022840"/>
    </source>
</evidence>
<keyword evidence="6" id="KW-0235">DNA replication</keyword>
<evidence type="ECO:0000313" key="25">
    <source>
        <dbReference type="EMBL" id="KAG7169997.1"/>
    </source>
</evidence>
<dbReference type="SUPFAM" id="SSF50249">
    <property type="entry name" value="Nucleic acid-binding proteins"/>
    <property type="match status" value="1"/>
</dbReference>
<evidence type="ECO:0000256" key="1">
    <source>
        <dbReference type="ARBA" id="ARBA00001946"/>
    </source>
</evidence>
<keyword evidence="8 19" id="KW-0547">Nucleotide-binding</keyword>
<evidence type="ECO:0000256" key="15">
    <source>
        <dbReference type="ARBA" id="ARBA00023204"/>
    </source>
</evidence>
<comment type="similarity">
    <text evidence="3 20">Belongs to the ATP-dependent DNA ligase family.</text>
</comment>
<dbReference type="Pfam" id="PF01068">
    <property type="entry name" value="DNA_ligase_A_M"/>
    <property type="match status" value="1"/>
</dbReference>
<evidence type="ECO:0000256" key="11">
    <source>
        <dbReference type="ARBA" id="ARBA00022833"/>
    </source>
</evidence>
<dbReference type="FunFam" id="2.40.50.140:FF:000085">
    <property type="entry name" value="DNA ligase"/>
    <property type="match status" value="1"/>
</dbReference>
<keyword evidence="13" id="KW-0460">Magnesium</keyword>
<comment type="caution">
    <text evidence="25">The sequence shown here is derived from an EMBL/GenBank/DDBJ whole genome shotgun (WGS) entry which is preliminary data.</text>
</comment>
<dbReference type="InterPro" id="IPR036420">
    <property type="entry name" value="BRCT_dom_sf"/>
</dbReference>
<dbReference type="PROSITE" id="PS00333">
    <property type="entry name" value="DNA_LIGASE_A2"/>
    <property type="match status" value="1"/>
</dbReference>
<keyword evidence="5" id="KW-0132">Cell division</keyword>
<evidence type="ECO:0000256" key="16">
    <source>
        <dbReference type="ARBA" id="ARBA00023242"/>
    </source>
</evidence>
<dbReference type="InterPro" id="IPR050191">
    <property type="entry name" value="ATP-dep_DNA_ligase"/>
</dbReference>
<reference evidence="25" key="1">
    <citation type="journal article" date="2021" name="Sci. Adv.">
        <title>The American lobster genome reveals insights on longevity, neural, and immune adaptations.</title>
        <authorList>
            <person name="Polinski J.M."/>
            <person name="Zimin A.V."/>
            <person name="Clark K.F."/>
            <person name="Kohn A.B."/>
            <person name="Sadowski N."/>
            <person name="Timp W."/>
            <person name="Ptitsyn A."/>
            <person name="Khanna P."/>
            <person name="Romanova D.Y."/>
            <person name="Williams P."/>
            <person name="Greenwood S.J."/>
            <person name="Moroz L.L."/>
            <person name="Walt D.R."/>
            <person name="Bodnar A.G."/>
        </authorList>
    </citation>
    <scope>NUCLEOTIDE SEQUENCE</scope>
    <source>
        <strain evidence="25">GMGI-L3</strain>
    </source>
</reference>
<name>A0A8J5K3P5_HOMAM</name>
<evidence type="ECO:0000256" key="20">
    <source>
        <dbReference type="RuleBase" id="RU004196"/>
    </source>
</evidence>
<evidence type="ECO:0000313" key="26">
    <source>
        <dbReference type="Proteomes" id="UP000747542"/>
    </source>
</evidence>
<evidence type="ECO:0000256" key="19">
    <source>
        <dbReference type="RuleBase" id="RU000617"/>
    </source>
</evidence>
<dbReference type="Proteomes" id="UP000747542">
    <property type="component" value="Unassembled WGS sequence"/>
</dbReference>
<evidence type="ECO:0000256" key="17">
    <source>
        <dbReference type="ARBA" id="ARBA00023306"/>
    </source>
</evidence>
<dbReference type="InterPro" id="IPR000977">
    <property type="entry name" value="DNA_ligase_ATP-dep"/>
</dbReference>
<dbReference type="SUPFAM" id="SSF117018">
    <property type="entry name" value="ATP-dependent DNA ligase DNA-binding domain"/>
    <property type="match status" value="1"/>
</dbReference>
<dbReference type="InterPro" id="IPR036957">
    <property type="entry name" value="Znf_PARP_sf"/>
</dbReference>
<feature type="domain" description="ATP-dependent DNA ligase family profile" evidence="23">
    <location>
        <begin position="487"/>
        <end position="621"/>
    </location>
</feature>
<evidence type="ECO:0000256" key="10">
    <source>
        <dbReference type="ARBA" id="ARBA00022771"/>
    </source>
</evidence>
<evidence type="ECO:0000256" key="18">
    <source>
        <dbReference type="ARBA" id="ARBA00034003"/>
    </source>
</evidence>
<dbReference type="GO" id="GO:0051301">
    <property type="term" value="P:cell division"/>
    <property type="evidence" value="ECO:0007669"/>
    <property type="project" value="UniProtKB-KW"/>
</dbReference>
<dbReference type="FunFam" id="1.10.3260.10:FF:000002">
    <property type="entry name" value="DNA ligase"/>
    <property type="match status" value="1"/>
</dbReference>
<dbReference type="CDD" id="cd07902">
    <property type="entry name" value="Adenylation_DNA_ligase_III"/>
    <property type="match status" value="1"/>
</dbReference>
<keyword evidence="11" id="KW-0862">Zinc</keyword>
<evidence type="ECO:0000256" key="2">
    <source>
        <dbReference type="ARBA" id="ARBA00004123"/>
    </source>
</evidence>
<dbReference type="GO" id="GO:0006310">
    <property type="term" value="P:DNA recombination"/>
    <property type="evidence" value="ECO:0007669"/>
    <property type="project" value="UniProtKB-KW"/>
</dbReference>
<evidence type="ECO:0000259" key="23">
    <source>
        <dbReference type="PROSITE" id="PS50160"/>
    </source>
</evidence>
<dbReference type="GO" id="GO:0003910">
    <property type="term" value="F:DNA ligase (ATP) activity"/>
    <property type="evidence" value="ECO:0007669"/>
    <property type="project" value="UniProtKB-EC"/>
</dbReference>
<dbReference type="InterPro" id="IPR012340">
    <property type="entry name" value="NA-bd_OB-fold"/>
</dbReference>
<dbReference type="GO" id="GO:0006273">
    <property type="term" value="P:lagging strand elongation"/>
    <property type="evidence" value="ECO:0007669"/>
    <property type="project" value="TreeGrafter"/>
</dbReference>
<dbReference type="FunFam" id="3.30.470.30:FF:000003">
    <property type="entry name" value="DNA ligase"/>
    <property type="match status" value="1"/>
</dbReference>
<dbReference type="InterPro" id="IPR012310">
    <property type="entry name" value="DNA_ligase_ATP-dep_cent"/>
</dbReference>
<dbReference type="GO" id="GO:0071897">
    <property type="term" value="P:DNA biosynthetic process"/>
    <property type="evidence" value="ECO:0007669"/>
    <property type="project" value="InterPro"/>
</dbReference>
<dbReference type="InterPro" id="IPR001510">
    <property type="entry name" value="Znf_PARP"/>
</dbReference>
<dbReference type="InterPro" id="IPR012309">
    <property type="entry name" value="DNA_ligase_ATP-dep_C"/>
</dbReference>
<dbReference type="EMBL" id="JAHLQT010014894">
    <property type="protein sequence ID" value="KAG7169997.1"/>
    <property type="molecule type" value="Genomic_DNA"/>
</dbReference>
<dbReference type="Pfam" id="PF04675">
    <property type="entry name" value="DNA_ligase_A_N"/>
    <property type="match status" value="1"/>
</dbReference>
<dbReference type="GO" id="GO:0008270">
    <property type="term" value="F:zinc ion binding"/>
    <property type="evidence" value="ECO:0007669"/>
    <property type="project" value="UniProtKB-KW"/>
</dbReference>
<evidence type="ECO:0000256" key="9">
    <source>
        <dbReference type="ARBA" id="ARBA00022763"/>
    </source>
</evidence>
<dbReference type="CDD" id="cd07967">
    <property type="entry name" value="OBF_DNA_ligase_III"/>
    <property type="match status" value="1"/>
</dbReference>
<dbReference type="Gene3D" id="1.10.3260.10">
    <property type="entry name" value="DNA ligase, ATP-dependent, N-terminal domain"/>
    <property type="match status" value="1"/>
</dbReference>
<feature type="domain" description="PARP-type" evidence="22">
    <location>
        <begin position="90"/>
        <end position="183"/>
    </location>
</feature>
<dbReference type="InterPro" id="IPR036599">
    <property type="entry name" value="DNA_ligase_N_sf"/>
</dbReference>
<dbReference type="GO" id="GO:0003677">
    <property type="term" value="F:DNA binding"/>
    <property type="evidence" value="ECO:0007669"/>
    <property type="project" value="InterPro"/>
</dbReference>
<dbReference type="Gene3D" id="3.30.1490.70">
    <property type="match status" value="1"/>
</dbReference>
<keyword evidence="16" id="KW-0539">Nucleus</keyword>
<dbReference type="Pfam" id="PF04679">
    <property type="entry name" value="DNA_ligase_A_C"/>
    <property type="match status" value="1"/>
</dbReference>
<dbReference type="Gene3D" id="2.40.50.140">
    <property type="entry name" value="Nucleic acid-binding proteins"/>
    <property type="match status" value="1"/>
</dbReference>
<feature type="compositionally biased region" description="Basic and acidic residues" evidence="21">
    <location>
        <begin position="742"/>
        <end position="769"/>
    </location>
</feature>
<evidence type="ECO:0000259" key="22">
    <source>
        <dbReference type="PROSITE" id="PS50064"/>
    </source>
</evidence>
<dbReference type="Pfam" id="PF16759">
    <property type="entry name" value="LIG3_BRCT"/>
    <property type="match status" value="1"/>
</dbReference>
<keyword evidence="14 19" id="KW-0233">DNA recombination</keyword>
<dbReference type="PROSITE" id="PS00697">
    <property type="entry name" value="DNA_LIGASE_A1"/>
    <property type="match status" value="1"/>
</dbReference>
<evidence type="ECO:0000256" key="4">
    <source>
        <dbReference type="ARBA" id="ARBA00022598"/>
    </source>
</evidence>
<feature type="domain" description="BRCT" evidence="24">
    <location>
        <begin position="812"/>
        <end position="866"/>
    </location>
</feature>
<dbReference type="InterPro" id="IPR012308">
    <property type="entry name" value="DNA_ligase_ATP-dep_N"/>
</dbReference>
<gene>
    <name evidence="25" type="primary">LIG3-L</name>
    <name evidence="25" type="ORF">Hamer_G012217</name>
</gene>
<proteinExistence type="inferred from homology"/>
<dbReference type="GO" id="GO:0006302">
    <property type="term" value="P:double-strand break repair"/>
    <property type="evidence" value="ECO:0007669"/>
    <property type="project" value="TreeGrafter"/>
</dbReference>
<evidence type="ECO:0000259" key="24">
    <source>
        <dbReference type="PROSITE" id="PS50172"/>
    </source>
</evidence>
<keyword evidence="17" id="KW-0131">Cell cycle</keyword>
<dbReference type="Gene3D" id="3.40.50.10190">
    <property type="entry name" value="BRCT domain"/>
    <property type="match status" value="1"/>
</dbReference>
<comment type="catalytic activity">
    <reaction evidence="18 19">
        <text>ATP + (deoxyribonucleotide)n-3'-hydroxyl + 5'-phospho-(deoxyribonucleotide)m = (deoxyribonucleotide)n+m + AMP + diphosphate.</text>
        <dbReference type="EC" id="6.5.1.1"/>
    </reaction>
</comment>
<evidence type="ECO:0000256" key="5">
    <source>
        <dbReference type="ARBA" id="ARBA00022618"/>
    </source>
</evidence>
<protein>
    <recommendedName>
        <fullName evidence="19">DNA ligase</fullName>
        <ecNumber evidence="19">6.5.1.1</ecNumber>
    </recommendedName>
</protein>
<dbReference type="SUPFAM" id="SSF56091">
    <property type="entry name" value="DNA ligase/mRNA capping enzyme, catalytic domain"/>
    <property type="match status" value="1"/>
</dbReference>
<organism evidence="25 26">
    <name type="scientific">Homarus americanus</name>
    <name type="common">American lobster</name>
    <dbReference type="NCBI Taxonomy" id="6706"/>
    <lineage>
        <taxon>Eukaryota</taxon>
        <taxon>Metazoa</taxon>
        <taxon>Ecdysozoa</taxon>
        <taxon>Arthropoda</taxon>
        <taxon>Crustacea</taxon>
        <taxon>Multicrustacea</taxon>
        <taxon>Malacostraca</taxon>
        <taxon>Eumalacostraca</taxon>
        <taxon>Eucarida</taxon>
        <taxon>Decapoda</taxon>
        <taxon>Pleocyemata</taxon>
        <taxon>Astacidea</taxon>
        <taxon>Nephropoidea</taxon>
        <taxon>Nephropidae</taxon>
        <taxon>Homarus</taxon>
    </lineage>
</organism>
<evidence type="ECO:0000256" key="13">
    <source>
        <dbReference type="ARBA" id="ARBA00022842"/>
    </source>
</evidence>
<evidence type="ECO:0000256" key="3">
    <source>
        <dbReference type="ARBA" id="ARBA00007572"/>
    </source>
</evidence>
<dbReference type="Gene3D" id="3.30.1740.10">
    <property type="entry name" value="Zinc finger, PARP-type"/>
    <property type="match status" value="1"/>
</dbReference>
<keyword evidence="9 19" id="KW-0227">DNA damage</keyword>
<dbReference type="InterPro" id="IPR016059">
    <property type="entry name" value="DNA_ligase_ATP-dep_CS"/>
</dbReference>
<evidence type="ECO:0000256" key="7">
    <source>
        <dbReference type="ARBA" id="ARBA00022723"/>
    </source>
</evidence>
<dbReference type="GO" id="GO:0005524">
    <property type="term" value="F:ATP binding"/>
    <property type="evidence" value="ECO:0007669"/>
    <property type="project" value="UniProtKB-KW"/>
</dbReference>
<dbReference type="PANTHER" id="PTHR45674:SF9">
    <property type="entry name" value="DNA LIGASE 3"/>
    <property type="match status" value="1"/>
</dbReference>
<dbReference type="SMART" id="SM01336">
    <property type="entry name" value="zf-PARP"/>
    <property type="match status" value="1"/>
</dbReference>
<keyword evidence="15 19" id="KW-0234">DNA repair</keyword>
<keyword evidence="12 19" id="KW-0067">ATP-binding</keyword>
<dbReference type="Pfam" id="PF00645">
    <property type="entry name" value="zf-PARP"/>
    <property type="match status" value="1"/>
</dbReference>
<keyword evidence="7" id="KW-0479">Metal-binding</keyword>
<dbReference type="GO" id="GO:0070421">
    <property type="term" value="C:DNA ligase III-XRCC1 complex"/>
    <property type="evidence" value="ECO:0007669"/>
    <property type="project" value="TreeGrafter"/>
</dbReference>
<comment type="cofactor">
    <cofactor evidence="1">
        <name>Mg(2+)</name>
        <dbReference type="ChEBI" id="CHEBI:18420"/>
    </cofactor>
</comment>
<dbReference type="PROSITE" id="PS50064">
    <property type="entry name" value="ZF_PARP_2"/>
    <property type="match status" value="1"/>
</dbReference>
<feature type="region of interest" description="Disordered" evidence="21">
    <location>
        <begin position="742"/>
        <end position="772"/>
    </location>
</feature>
<dbReference type="NCBIfam" id="TIGR00574">
    <property type="entry name" value="dnl1"/>
    <property type="match status" value="1"/>
</dbReference>
<dbReference type="PROSITE" id="PS50160">
    <property type="entry name" value="DNA_LIGASE_A3"/>
    <property type="match status" value="1"/>
</dbReference>
<dbReference type="InterPro" id="IPR031916">
    <property type="entry name" value="LIG3_BRCT"/>
</dbReference>
<dbReference type="SUPFAM" id="SSF57716">
    <property type="entry name" value="Glucocorticoid receptor-like (DNA-binding domain)"/>
    <property type="match status" value="1"/>
</dbReference>
<dbReference type="InterPro" id="IPR001357">
    <property type="entry name" value="BRCT_dom"/>
</dbReference>
<dbReference type="AlphaFoldDB" id="A0A8J5K3P5"/>
<evidence type="ECO:0000256" key="8">
    <source>
        <dbReference type="ARBA" id="ARBA00022741"/>
    </source>
</evidence>
<dbReference type="PANTHER" id="PTHR45674">
    <property type="entry name" value="DNA LIGASE 1/3 FAMILY MEMBER"/>
    <property type="match status" value="1"/>
</dbReference>
<evidence type="ECO:0000256" key="6">
    <source>
        <dbReference type="ARBA" id="ARBA00022705"/>
    </source>
</evidence>
<dbReference type="Gene3D" id="3.30.470.30">
    <property type="entry name" value="DNA ligase/mRNA capping enzyme"/>
    <property type="match status" value="1"/>
</dbReference>
<dbReference type="SUPFAM" id="SSF52113">
    <property type="entry name" value="BRCT domain"/>
    <property type="match status" value="1"/>
</dbReference>
<evidence type="ECO:0000256" key="21">
    <source>
        <dbReference type="SAM" id="MobiDB-lite"/>
    </source>
</evidence>
<keyword evidence="4 19" id="KW-0436">Ligase</keyword>